<name>A0A4Q9DRB3_9BACL</name>
<evidence type="ECO:0000259" key="1">
    <source>
        <dbReference type="PROSITE" id="PS51725"/>
    </source>
</evidence>
<dbReference type="Pfam" id="PF03992">
    <property type="entry name" value="ABM"/>
    <property type="match status" value="1"/>
</dbReference>
<protein>
    <submittedName>
        <fullName evidence="2">Antibiotic biosynthesis monooxygenase</fullName>
    </submittedName>
</protein>
<sequence>MLIQTRTVVVQNGYADQVVERFTKESPMDAMEGLIDKTVMVNRKKQEHDEVVIMIRWESVDAWKNWEKSDVHIQGHRQNHGKPKPEYVISTTVNMYEVKAIKAGSGKTPVSPQ</sequence>
<keyword evidence="2" id="KW-0503">Monooxygenase</keyword>
<dbReference type="InterPro" id="IPR050404">
    <property type="entry name" value="Heme-degrading_MO"/>
</dbReference>
<dbReference type="SUPFAM" id="SSF54909">
    <property type="entry name" value="Dimeric alpha+beta barrel"/>
    <property type="match status" value="1"/>
</dbReference>
<dbReference type="EMBL" id="SIRE01000012">
    <property type="protein sequence ID" value="TBL77289.1"/>
    <property type="molecule type" value="Genomic_DNA"/>
</dbReference>
<gene>
    <name evidence="2" type="ORF">EYB31_17550</name>
</gene>
<evidence type="ECO:0000313" key="2">
    <source>
        <dbReference type="EMBL" id="TBL77289.1"/>
    </source>
</evidence>
<proteinExistence type="predicted"/>
<keyword evidence="3" id="KW-1185">Reference proteome</keyword>
<dbReference type="PANTHER" id="PTHR34474">
    <property type="entry name" value="SIGNAL TRANSDUCTION PROTEIN TRAP"/>
    <property type="match status" value="1"/>
</dbReference>
<evidence type="ECO:0000313" key="3">
    <source>
        <dbReference type="Proteomes" id="UP000293142"/>
    </source>
</evidence>
<dbReference type="PROSITE" id="PS51725">
    <property type="entry name" value="ABM"/>
    <property type="match status" value="1"/>
</dbReference>
<dbReference type="PANTHER" id="PTHR34474:SF1">
    <property type="entry name" value="HEME-DEGRADING MONOOXYGENASE HMOA"/>
    <property type="match status" value="1"/>
</dbReference>
<dbReference type="AlphaFoldDB" id="A0A4Q9DRB3"/>
<accession>A0A4Q9DRB3</accession>
<dbReference type="InterPro" id="IPR007138">
    <property type="entry name" value="ABM_dom"/>
</dbReference>
<dbReference type="Gene3D" id="3.30.70.100">
    <property type="match status" value="1"/>
</dbReference>
<comment type="caution">
    <text evidence="2">The sequence shown here is derived from an EMBL/GenBank/DDBJ whole genome shotgun (WGS) entry which is preliminary data.</text>
</comment>
<dbReference type="InterPro" id="IPR011008">
    <property type="entry name" value="Dimeric_a/b-barrel"/>
</dbReference>
<organism evidence="2 3">
    <name type="scientific">Paenibacillus thalictri</name>
    <dbReference type="NCBI Taxonomy" id="2527873"/>
    <lineage>
        <taxon>Bacteria</taxon>
        <taxon>Bacillati</taxon>
        <taxon>Bacillota</taxon>
        <taxon>Bacilli</taxon>
        <taxon>Bacillales</taxon>
        <taxon>Paenibacillaceae</taxon>
        <taxon>Paenibacillus</taxon>
    </lineage>
</organism>
<dbReference type="Proteomes" id="UP000293142">
    <property type="component" value="Unassembled WGS sequence"/>
</dbReference>
<dbReference type="OrthoDB" id="1645001at2"/>
<dbReference type="RefSeq" id="WP_131014680.1">
    <property type="nucleotide sequence ID" value="NZ_SIRE01000012.1"/>
</dbReference>
<keyword evidence="2" id="KW-0560">Oxidoreductase</keyword>
<reference evidence="2 3" key="1">
    <citation type="submission" date="2019-02" db="EMBL/GenBank/DDBJ databases">
        <title>Paenibacillus sp. nov., isolated from surface-sterilized tissue of Thalictrum simplex L.</title>
        <authorList>
            <person name="Tuo L."/>
        </authorList>
    </citation>
    <scope>NUCLEOTIDE SEQUENCE [LARGE SCALE GENOMIC DNA]</scope>
    <source>
        <strain evidence="2 3">N2SHLJ1</strain>
    </source>
</reference>
<dbReference type="GO" id="GO:0004497">
    <property type="term" value="F:monooxygenase activity"/>
    <property type="evidence" value="ECO:0007669"/>
    <property type="project" value="UniProtKB-KW"/>
</dbReference>
<feature type="domain" description="ABM" evidence="1">
    <location>
        <begin position="2"/>
        <end position="95"/>
    </location>
</feature>